<dbReference type="Proteomes" id="UP000279760">
    <property type="component" value="Chromosome 2"/>
</dbReference>
<organism evidence="2 3">
    <name type="scientific">Vibrio mediterranei</name>
    <dbReference type="NCBI Taxonomy" id="689"/>
    <lineage>
        <taxon>Bacteria</taxon>
        <taxon>Pseudomonadati</taxon>
        <taxon>Pseudomonadota</taxon>
        <taxon>Gammaproteobacteria</taxon>
        <taxon>Vibrionales</taxon>
        <taxon>Vibrionaceae</taxon>
        <taxon>Vibrio</taxon>
    </lineage>
</organism>
<feature type="chain" id="PRO_5018004478" description="DUF5329 domain-containing protein" evidence="1">
    <location>
        <begin position="21"/>
        <end position="110"/>
    </location>
</feature>
<evidence type="ECO:0008006" key="4">
    <source>
        <dbReference type="Google" id="ProtNLM"/>
    </source>
</evidence>
<evidence type="ECO:0000313" key="2">
    <source>
        <dbReference type="EMBL" id="AYV23318.1"/>
    </source>
</evidence>
<dbReference type="EMBL" id="CP033578">
    <property type="protein sequence ID" value="AYV23318.1"/>
    <property type="molecule type" value="Genomic_DNA"/>
</dbReference>
<dbReference type="RefSeq" id="WP_124941360.1">
    <property type="nucleotide sequence ID" value="NZ_CP033578.1"/>
</dbReference>
<dbReference type="InterPro" id="IPR035242">
    <property type="entry name" value="DUF5329"/>
</dbReference>
<sequence>MKLIHSLLIGGLLIGSNAFANTEEDVRYLINQMRQSDCDFIRNGDSHNGKEAAEHLTRKWNYAKDDVASIQVFVEEVASKSWFTGTPYYVICQGKQTTSADWLTQQLKLK</sequence>
<feature type="signal peptide" evidence="1">
    <location>
        <begin position="1"/>
        <end position="20"/>
    </location>
</feature>
<accession>A0A3G4VH43</accession>
<evidence type="ECO:0000313" key="3">
    <source>
        <dbReference type="Proteomes" id="UP000279760"/>
    </source>
</evidence>
<evidence type="ECO:0000256" key="1">
    <source>
        <dbReference type="SAM" id="SignalP"/>
    </source>
</evidence>
<name>A0A3G4VH43_9VIBR</name>
<keyword evidence="1" id="KW-0732">Signal</keyword>
<dbReference type="Pfam" id="PF17263">
    <property type="entry name" value="DUF5329"/>
    <property type="match status" value="1"/>
</dbReference>
<protein>
    <recommendedName>
        <fullName evidence="4">DUF5329 domain-containing protein</fullName>
    </recommendedName>
</protein>
<gene>
    <name evidence="2" type="ORF">ECB94_18620</name>
</gene>
<reference evidence="2 3" key="1">
    <citation type="submission" date="2018-11" db="EMBL/GenBank/DDBJ databases">
        <title>Complete Genome Sequence of Vbrio mediterranei 117-T6: a Potential Pathogen Bacteria Isolated from the Conchocelis of Pyropia.</title>
        <authorList>
            <person name="Liu Q."/>
        </authorList>
    </citation>
    <scope>NUCLEOTIDE SEQUENCE [LARGE SCALE GENOMIC DNA]</scope>
    <source>
        <strain evidence="2 3">117-T6</strain>
    </source>
</reference>
<dbReference type="AlphaFoldDB" id="A0A3G4VH43"/>
<proteinExistence type="predicted"/>